<keyword evidence="3" id="KW-1185">Reference proteome</keyword>
<protein>
    <submittedName>
        <fullName evidence="2">Uncharacterized protein</fullName>
    </submittedName>
</protein>
<dbReference type="EMBL" id="JAPXFL010000012">
    <property type="protein sequence ID" value="KAK9498858.1"/>
    <property type="molecule type" value="Genomic_DNA"/>
</dbReference>
<dbReference type="Proteomes" id="UP001461498">
    <property type="component" value="Unassembled WGS sequence"/>
</dbReference>
<feature type="signal peptide" evidence="1">
    <location>
        <begin position="1"/>
        <end position="20"/>
    </location>
</feature>
<dbReference type="AlphaFoldDB" id="A0AAW1CPW1"/>
<evidence type="ECO:0000256" key="1">
    <source>
        <dbReference type="SAM" id="SignalP"/>
    </source>
</evidence>
<proteinExistence type="predicted"/>
<sequence length="147" mass="16482">MFKAQCILLVISVVVLGTFGDKKSTNCEKFCQTLVDNTVSFCEEHNCSNHEITEIYDFAAEMGIECAAGCPNCTSDARTCVRQILDSMVNEEVPEVEIDKVVPETGNDKELQKTEVDKDFPETEELDNLFDYINKKINMSKSVASKH</sequence>
<reference evidence="2 3" key="1">
    <citation type="submission" date="2022-12" db="EMBL/GenBank/DDBJ databases">
        <title>Chromosome-level genome assembly of true bugs.</title>
        <authorList>
            <person name="Ma L."/>
            <person name="Li H."/>
        </authorList>
    </citation>
    <scope>NUCLEOTIDE SEQUENCE [LARGE SCALE GENOMIC DNA]</scope>
    <source>
        <strain evidence="2">Lab_2022b</strain>
    </source>
</reference>
<evidence type="ECO:0000313" key="2">
    <source>
        <dbReference type="EMBL" id="KAK9498858.1"/>
    </source>
</evidence>
<keyword evidence="1" id="KW-0732">Signal</keyword>
<feature type="chain" id="PRO_5043575838" evidence="1">
    <location>
        <begin position="21"/>
        <end position="147"/>
    </location>
</feature>
<organism evidence="2 3">
    <name type="scientific">Rhynocoris fuscipes</name>
    <dbReference type="NCBI Taxonomy" id="488301"/>
    <lineage>
        <taxon>Eukaryota</taxon>
        <taxon>Metazoa</taxon>
        <taxon>Ecdysozoa</taxon>
        <taxon>Arthropoda</taxon>
        <taxon>Hexapoda</taxon>
        <taxon>Insecta</taxon>
        <taxon>Pterygota</taxon>
        <taxon>Neoptera</taxon>
        <taxon>Paraneoptera</taxon>
        <taxon>Hemiptera</taxon>
        <taxon>Heteroptera</taxon>
        <taxon>Panheteroptera</taxon>
        <taxon>Cimicomorpha</taxon>
        <taxon>Reduviidae</taxon>
        <taxon>Harpactorinae</taxon>
        <taxon>Harpactorini</taxon>
        <taxon>Rhynocoris</taxon>
    </lineage>
</organism>
<comment type="caution">
    <text evidence="2">The sequence shown here is derived from an EMBL/GenBank/DDBJ whole genome shotgun (WGS) entry which is preliminary data.</text>
</comment>
<gene>
    <name evidence="2" type="ORF">O3M35_003414</name>
</gene>
<evidence type="ECO:0000313" key="3">
    <source>
        <dbReference type="Proteomes" id="UP001461498"/>
    </source>
</evidence>
<accession>A0AAW1CPW1</accession>
<name>A0AAW1CPW1_9HEMI</name>